<evidence type="ECO:0000313" key="10">
    <source>
        <dbReference type="EMBL" id="KAA2250742.1"/>
    </source>
</evidence>
<proteinExistence type="predicted"/>
<dbReference type="Proteomes" id="UP000323454">
    <property type="component" value="Unassembled WGS sequence"/>
</dbReference>
<dbReference type="InterPro" id="IPR003010">
    <property type="entry name" value="C-N_Hydrolase"/>
</dbReference>
<evidence type="ECO:0000256" key="6">
    <source>
        <dbReference type="ARBA" id="ARBA00023136"/>
    </source>
</evidence>
<keyword evidence="2" id="KW-1003">Cell membrane</keyword>
<accession>A0A5B2WJ74</accession>
<dbReference type="RefSeq" id="WP_149854900.1">
    <property type="nucleotide sequence ID" value="NZ_VUOB01000091.1"/>
</dbReference>
<feature type="transmembrane region" description="Helical" evidence="8">
    <location>
        <begin position="160"/>
        <end position="188"/>
    </location>
</feature>
<name>A0A5B2WJ74_9PSEU</name>
<dbReference type="Pfam" id="PF20154">
    <property type="entry name" value="LNT_N"/>
    <property type="match status" value="1"/>
</dbReference>
<protein>
    <recommendedName>
        <fullName evidence="9">CN hydrolase domain-containing protein</fullName>
    </recommendedName>
</protein>
<sequence>MASGREGVGVPARPGGVVVLAAAAALASAVLFYFGTGLHPVGWLTWLAALPVLLAAPRLSARWAAGTAFLGYLLGGLTMARYYVAVLGLPVPLWLGFFVVTPAIFCLAVLLFRALVLRGRPVLAVVAVAAAWAGAEYLMSVATPSGANWSLATTQADVPLLVQVGSATGVWGISFLVVAVPAAVAAVLAPSAGAAARWRVAGVVAVVLGLALGYGAVRLSGSSAVSLRVTLVAAHKSERDPLDIGTAEGRRLLDADLAWLESMPDDGTRLVVFPEKDLAADDGTLPGMEASFSRLAKARGVVVVVGLRMRTDGVDYNTSLAFPADGGSPVRYRKQHLMAGGEGGIVPGAGSAFAPGLSGRVGLAICADMGHPSLGREYGRLGAGLLAVPAWDFDVDAWSQSRVQSMRGVENGFAVVRAARQGYLTVTDPNGRVLGQTLADTSSPVNTLTVTVPVGDGAGTLYSRWGEWFAWLCLAVTALAVVLASRRAARKPESTPASHGMYRRSTSTV</sequence>
<dbReference type="EMBL" id="VUOB01000091">
    <property type="protein sequence ID" value="KAA2250742.1"/>
    <property type="molecule type" value="Genomic_DNA"/>
</dbReference>
<dbReference type="InterPro" id="IPR036526">
    <property type="entry name" value="C-N_Hydrolase_sf"/>
</dbReference>
<evidence type="ECO:0000313" key="11">
    <source>
        <dbReference type="Proteomes" id="UP000323454"/>
    </source>
</evidence>
<evidence type="ECO:0000256" key="5">
    <source>
        <dbReference type="ARBA" id="ARBA00022989"/>
    </source>
</evidence>
<dbReference type="PANTHER" id="PTHR38686:SF1">
    <property type="entry name" value="APOLIPOPROTEIN N-ACYLTRANSFERASE"/>
    <property type="match status" value="1"/>
</dbReference>
<reference evidence="10 11" key="1">
    <citation type="submission" date="2019-09" db="EMBL/GenBank/DDBJ databases">
        <title>Goodfellowia gen. nov., a new genus of the Pseudonocardineae related to Actinoalloteichus, containing Goodfellowia coeruleoviolacea gen. nov., comb. nov. gen. nov., comb. nov.</title>
        <authorList>
            <person name="Labeda D."/>
        </authorList>
    </citation>
    <scope>NUCLEOTIDE SEQUENCE [LARGE SCALE GENOMIC DNA]</scope>
    <source>
        <strain evidence="10 11">AN110305</strain>
    </source>
</reference>
<dbReference type="PROSITE" id="PS50263">
    <property type="entry name" value="CN_HYDROLASE"/>
    <property type="match status" value="1"/>
</dbReference>
<feature type="transmembrane region" description="Helical" evidence="8">
    <location>
        <begin position="122"/>
        <end position="140"/>
    </location>
</feature>
<organism evidence="10 11">
    <name type="scientific">Solihabitans fulvus</name>
    <dbReference type="NCBI Taxonomy" id="1892852"/>
    <lineage>
        <taxon>Bacteria</taxon>
        <taxon>Bacillati</taxon>
        <taxon>Actinomycetota</taxon>
        <taxon>Actinomycetes</taxon>
        <taxon>Pseudonocardiales</taxon>
        <taxon>Pseudonocardiaceae</taxon>
        <taxon>Solihabitans</taxon>
    </lineage>
</organism>
<dbReference type="PANTHER" id="PTHR38686">
    <property type="entry name" value="APOLIPOPROTEIN N-ACYLTRANSFERASE"/>
    <property type="match status" value="1"/>
</dbReference>
<evidence type="ECO:0000256" key="8">
    <source>
        <dbReference type="SAM" id="Phobius"/>
    </source>
</evidence>
<dbReference type="Pfam" id="PF00795">
    <property type="entry name" value="CN_hydrolase"/>
    <property type="match status" value="1"/>
</dbReference>
<keyword evidence="6 8" id="KW-0472">Membrane</keyword>
<evidence type="ECO:0000259" key="9">
    <source>
        <dbReference type="PROSITE" id="PS50263"/>
    </source>
</evidence>
<evidence type="ECO:0000256" key="3">
    <source>
        <dbReference type="ARBA" id="ARBA00022679"/>
    </source>
</evidence>
<dbReference type="InterPro" id="IPR045378">
    <property type="entry name" value="LNT_N"/>
</dbReference>
<evidence type="ECO:0000256" key="2">
    <source>
        <dbReference type="ARBA" id="ARBA00022475"/>
    </source>
</evidence>
<dbReference type="GO" id="GO:0016410">
    <property type="term" value="F:N-acyltransferase activity"/>
    <property type="evidence" value="ECO:0007669"/>
    <property type="project" value="InterPro"/>
</dbReference>
<comment type="subcellular location">
    <subcellularLocation>
        <location evidence="1">Cell membrane</location>
        <topology evidence="1">Multi-pass membrane protein</topology>
    </subcellularLocation>
</comment>
<feature type="transmembrane region" description="Helical" evidence="8">
    <location>
        <begin position="200"/>
        <end position="217"/>
    </location>
</feature>
<dbReference type="InterPro" id="IPR004563">
    <property type="entry name" value="Apolipo_AcylTrfase"/>
</dbReference>
<feature type="transmembrane region" description="Helical" evidence="8">
    <location>
        <begin position="63"/>
        <end position="85"/>
    </location>
</feature>
<keyword evidence="3" id="KW-0808">Transferase</keyword>
<evidence type="ECO:0000256" key="4">
    <source>
        <dbReference type="ARBA" id="ARBA00022692"/>
    </source>
</evidence>
<keyword evidence="7" id="KW-0012">Acyltransferase</keyword>
<keyword evidence="5 8" id="KW-1133">Transmembrane helix</keyword>
<feature type="transmembrane region" description="Helical" evidence="8">
    <location>
        <begin position="12"/>
        <end position="34"/>
    </location>
</feature>
<dbReference type="SUPFAM" id="SSF56317">
    <property type="entry name" value="Carbon-nitrogen hydrolase"/>
    <property type="match status" value="1"/>
</dbReference>
<evidence type="ECO:0000256" key="7">
    <source>
        <dbReference type="ARBA" id="ARBA00023315"/>
    </source>
</evidence>
<dbReference type="GO" id="GO:0042158">
    <property type="term" value="P:lipoprotein biosynthetic process"/>
    <property type="evidence" value="ECO:0007669"/>
    <property type="project" value="InterPro"/>
</dbReference>
<dbReference type="AlphaFoldDB" id="A0A5B2WJ74"/>
<dbReference type="Gene3D" id="3.60.110.10">
    <property type="entry name" value="Carbon-nitrogen hydrolase"/>
    <property type="match status" value="1"/>
</dbReference>
<comment type="caution">
    <text evidence="10">The sequence shown here is derived from an EMBL/GenBank/DDBJ whole genome shotgun (WGS) entry which is preliminary data.</text>
</comment>
<feature type="domain" description="CN hydrolase" evidence="9">
    <location>
        <begin position="227"/>
        <end position="454"/>
    </location>
</feature>
<keyword evidence="4 8" id="KW-0812">Transmembrane</keyword>
<dbReference type="GO" id="GO:0005886">
    <property type="term" value="C:plasma membrane"/>
    <property type="evidence" value="ECO:0007669"/>
    <property type="project" value="UniProtKB-SubCell"/>
</dbReference>
<dbReference type="OrthoDB" id="9811121at2"/>
<feature type="transmembrane region" description="Helical" evidence="8">
    <location>
        <begin position="468"/>
        <end position="485"/>
    </location>
</feature>
<feature type="transmembrane region" description="Helical" evidence="8">
    <location>
        <begin position="40"/>
        <end position="56"/>
    </location>
</feature>
<feature type="transmembrane region" description="Helical" evidence="8">
    <location>
        <begin position="91"/>
        <end position="115"/>
    </location>
</feature>
<reference evidence="10 11" key="2">
    <citation type="submission" date="2019-09" db="EMBL/GenBank/DDBJ databases">
        <authorList>
            <person name="Jin C."/>
        </authorList>
    </citation>
    <scope>NUCLEOTIDE SEQUENCE [LARGE SCALE GENOMIC DNA]</scope>
    <source>
        <strain evidence="10 11">AN110305</strain>
    </source>
</reference>
<keyword evidence="11" id="KW-1185">Reference proteome</keyword>
<gene>
    <name evidence="10" type="ORF">F0L68_38700</name>
</gene>
<evidence type="ECO:0000256" key="1">
    <source>
        <dbReference type="ARBA" id="ARBA00004651"/>
    </source>
</evidence>